<evidence type="ECO:0000313" key="3">
    <source>
        <dbReference type="Proteomes" id="UP000257144"/>
    </source>
</evidence>
<proteinExistence type="predicted"/>
<dbReference type="RefSeq" id="WP_115453141.1">
    <property type="nucleotide sequence ID" value="NZ_QNQT01000008.1"/>
</dbReference>
<dbReference type="Proteomes" id="UP000257144">
    <property type="component" value="Unassembled WGS sequence"/>
</dbReference>
<sequence length="115" mass="13509">MKLLFLYQPVKNLKESLAFYRDNLGFEESWREGEHTAALKLPGTEVRLMLEDEIDKEEMTPGGIFLVDSVDSFYEEYKDRYEFTKAPFDIPPGRYAIYLDNSGNPIRILDFSREK</sequence>
<evidence type="ECO:0000259" key="1">
    <source>
        <dbReference type="Pfam" id="PF00903"/>
    </source>
</evidence>
<evidence type="ECO:0000313" key="2">
    <source>
        <dbReference type="EMBL" id="RDU35763.1"/>
    </source>
</evidence>
<dbReference type="Pfam" id="PF00903">
    <property type="entry name" value="Glyoxalase"/>
    <property type="match status" value="1"/>
</dbReference>
<dbReference type="SUPFAM" id="SSF54593">
    <property type="entry name" value="Glyoxalase/Bleomycin resistance protein/Dihydroxybiphenyl dioxygenase"/>
    <property type="match status" value="1"/>
</dbReference>
<dbReference type="InterPro" id="IPR004360">
    <property type="entry name" value="Glyas_Fos-R_dOase_dom"/>
</dbReference>
<protein>
    <recommendedName>
        <fullName evidence="1">Glyoxalase/fosfomycin resistance/dioxygenase domain-containing protein</fullName>
    </recommendedName>
</protein>
<dbReference type="EMBL" id="QNQT01000008">
    <property type="protein sequence ID" value="RDU35763.1"/>
    <property type="molecule type" value="Genomic_DNA"/>
</dbReference>
<dbReference type="OrthoDB" id="3826308at2"/>
<dbReference type="Gene3D" id="3.10.180.10">
    <property type="entry name" value="2,3-Dihydroxybiphenyl 1,2-Dioxygenase, domain 1"/>
    <property type="match status" value="1"/>
</dbReference>
<feature type="domain" description="Glyoxalase/fosfomycin resistance/dioxygenase" evidence="1">
    <location>
        <begin position="8"/>
        <end position="107"/>
    </location>
</feature>
<dbReference type="AlphaFoldDB" id="A0A3D8GMS7"/>
<name>A0A3D8GMS7_9BACI</name>
<dbReference type="InterPro" id="IPR029068">
    <property type="entry name" value="Glyas_Bleomycin-R_OHBP_Dase"/>
</dbReference>
<keyword evidence="3" id="KW-1185">Reference proteome</keyword>
<accession>A0A3D8GMS7</accession>
<gene>
    <name evidence="2" type="ORF">DRW41_16615</name>
</gene>
<reference evidence="2 3" key="1">
    <citation type="submission" date="2018-07" db="EMBL/GenBank/DDBJ databases">
        <title>Bacillus sp. YLB-04 draft genome sequence.</title>
        <authorList>
            <person name="Yu L."/>
            <person name="Tang X."/>
        </authorList>
    </citation>
    <scope>NUCLEOTIDE SEQUENCE [LARGE SCALE GENOMIC DNA]</scope>
    <source>
        <strain evidence="2 3">YLB-04</strain>
    </source>
</reference>
<organism evidence="2 3">
    <name type="scientific">Neobacillus piezotolerans</name>
    <dbReference type="NCBI Taxonomy" id="2259171"/>
    <lineage>
        <taxon>Bacteria</taxon>
        <taxon>Bacillati</taxon>
        <taxon>Bacillota</taxon>
        <taxon>Bacilli</taxon>
        <taxon>Bacillales</taxon>
        <taxon>Bacillaceae</taxon>
        <taxon>Neobacillus</taxon>
    </lineage>
</organism>
<comment type="caution">
    <text evidence="2">The sequence shown here is derived from an EMBL/GenBank/DDBJ whole genome shotgun (WGS) entry which is preliminary data.</text>
</comment>